<feature type="region of interest" description="Disordered" evidence="2">
    <location>
        <begin position="1382"/>
        <end position="1409"/>
    </location>
</feature>
<reference evidence="3 4" key="1">
    <citation type="submission" date="2019-07" db="EMBL/GenBank/DDBJ databases">
        <title>Draft genome assembly of a fouling barnacle, Amphibalanus amphitrite (Darwin, 1854): The first reference genome for Thecostraca.</title>
        <authorList>
            <person name="Kim W."/>
        </authorList>
    </citation>
    <scope>NUCLEOTIDE SEQUENCE [LARGE SCALE GENOMIC DNA]</scope>
    <source>
        <strain evidence="3">SNU_AA5</strain>
        <tissue evidence="3">Soma without cirri and trophi</tissue>
    </source>
</reference>
<organism evidence="3 4">
    <name type="scientific">Amphibalanus amphitrite</name>
    <name type="common">Striped barnacle</name>
    <name type="synonym">Balanus amphitrite</name>
    <dbReference type="NCBI Taxonomy" id="1232801"/>
    <lineage>
        <taxon>Eukaryota</taxon>
        <taxon>Metazoa</taxon>
        <taxon>Ecdysozoa</taxon>
        <taxon>Arthropoda</taxon>
        <taxon>Crustacea</taxon>
        <taxon>Multicrustacea</taxon>
        <taxon>Cirripedia</taxon>
        <taxon>Thoracica</taxon>
        <taxon>Thoracicalcarea</taxon>
        <taxon>Balanomorpha</taxon>
        <taxon>Balanoidea</taxon>
        <taxon>Balanidae</taxon>
        <taxon>Amphibalaninae</taxon>
        <taxon>Amphibalanus</taxon>
    </lineage>
</organism>
<dbReference type="EMBL" id="VIIS01000546">
    <property type="protein sequence ID" value="KAF0307723.1"/>
    <property type="molecule type" value="Genomic_DNA"/>
</dbReference>
<protein>
    <submittedName>
        <fullName evidence="3">Uncharacterized protein</fullName>
    </submittedName>
</protein>
<keyword evidence="1" id="KW-0175">Coiled coil</keyword>
<evidence type="ECO:0000313" key="3">
    <source>
        <dbReference type="EMBL" id="KAF0307723.1"/>
    </source>
</evidence>
<evidence type="ECO:0000256" key="2">
    <source>
        <dbReference type="SAM" id="MobiDB-lite"/>
    </source>
</evidence>
<keyword evidence="4" id="KW-1185">Reference proteome</keyword>
<gene>
    <name evidence="3" type="ORF">FJT64_020987</name>
</gene>
<feature type="coiled-coil region" evidence="1">
    <location>
        <begin position="368"/>
        <end position="395"/>
    </location>
</feature>
<proteinExistence type="predicted"/>
<feature type="compositionally biased region" description="Basic and acidic residues" evidence="2">
    <location>
        <begin position="559"/>
        <end position="569"/>
    </location>
</feature>
<name>A0A6A4WNU3_AMPAM</name>
<dbReference type="Gene3D" id="1.20.1270.280">
    <property type="match status" value="1"/>
</dbReference>
<feature type="region of interest" description="Disordered" evidence="2">
    <location>
        <begin position="558"/>
        <end position="578"/>
    </location>
</feature>
<accession>A0A6A4WNU3</accession>
<evidence type="ECO:0000256" key="1">
    <source>
        <dbReference type="SAM" id="Coils"/>
    </source>
</evidence>
<dbReference type="Proteomes" id="UP000440578">
    <property type="component" value="Unassembled WGS sequence"/>
</dbReference>
<evidence type="ECO:0000313" key="4">
    <source>
        <dbReference type="Proteomes" id="UP000440578"/>
    </source>
</evidence>
<sequence length="1426" mass="156549">MKQRFGASMGEAEMGTLEGLLNFVMARFAAQHPDRLPGALPPAVLRLLLTLMEALSAGGGCSLLLRGRRTPGLRTAVQLACFVTQQRLVDLRPHVADPTEAVPVLCRCVLSAMFGDGHQCLCSPATSGKLRPIGFGFGQRIRHLEKRGTLLTVAGDTIARRLHVVVSCSVEDGARDSHFPELCMQARWPSFFRATVLSLPDWPAADYAKVARRYIGSLDSRLAGTAVSELLVALHLAPGSQAQAHTNSLSLLYQLCEAFVPRGYCLAAGLSRVCRLISIDIVTEDHLDRLEQLLCDPSGDQLRPQLQEQCAPAVDLLDWLLQLTVGGRCYHQMASAAAQSSRLSEEYVRLQTALLGSRQQAGKLQQLYSAAAEQLQRASDLLQTARRRVRHAEQRRDWLARLEVELWRPDAAPDGSRSVGCRLSERLSRLAERAEGCDCPEVKLLLPSLPASLLVGLPEQLRGHLSGCPPWFSRHPLTTDADEFVRRSLLPTWYSDRPESAAGERGSRLSVLLLSVALRRPSVKLIVVSDPEAQLEHGLRHLDHHLPTVTQEELLQRVSQDRTTEEGTDKAATSADDGRLEDAWHSDQHHHSVLGSLLSGKAEDTGLDPSAKESQSFIELSEESQTAVLGKTTFVSLDDSANISSDSLFAFVAANDRRLVVRCPGDAAELVDRLLRACRGQQHLVTHLDLFPSSESVSALIGPLVVRLIRPQVHRDQRTYQDDLRYWRARRAAAQRRLLAQWPELLGLLEQLLRAGRTPLPSLEKTVRPAAGPTAAAVLAAAAPRLHRPQLERPTLRPSVVQLNDGETGGRSMTDVTLMAAPAEPTPRQEPGSELCDTAQLSAELKRRRRETRASLELARTWRDRLERLEPDGEPVPSTGQPAGARRRLASLRQCESSLLQMVAEVDSLDAGAANCRYQLALLVEQRAPLQPVVAFFSGLYTAVAALRLQTERLSLELFAGWLALSLRARAAAKLEDRKSADYFRLLGASDVLPRLLERLPDGWRYVYLVLAALLAAGWTDEARLRLLVHGPASSDGWHQRWLPACPSWATERQWLALGALSRQVPAARRLVAALKAGDDAGWQARLAAGPDVLDRGGLAAGDWALVWRALQPGVMPAVIGQLINCALGPAAPLALAELGVETSEANQALGQLSRCAPAVAYSGLSQRLVEKLITYVRQLLALLRRERRDEPLPLADETPPATVECPWARYLAQERCLARSQVCRVHDELVEVRRLLSARLAPTSRLEALVTCLAERSTPAQWVPAGGSAPGRLPLLLRHLLAVGRHVQQLVESTPRLWAELPAEPMTLRLGQLPRPAQCLPSLREAQHPAPARAVHVRLDMRHVHSEQRAQLEELAVGWRRRPRAEHVLLALCAVTEPDGGDGPLARHQESAAPLLSPPSRRSRAGSVVDPTMKKFVEQVRLSVG</sequence>
<comment type="caution">
    <text evidence="3">The sequence shown here is derived from an EMBL/GenBank/DDBJ whole genome shotgun (WGS) entry which is preliminary data.</text>
</comment>